<dbReference type="RefSeq" id="WP_307202452.1">
    <property type="nucleotide sequence ID" value="NZ_JAUTAN010000001.1"/>
</dbReference>
<comment type="caution">
    <text evidence="3">The sequence shown here is derived from an EMBL/GenBank/DDBJ whole genome shotgun (WGS) entry which is preliminary data.</text>
</comment>
<dbReference type="InterPro" id="IPR027381">
    <property type="entry name" value="LytR/CpsA/Psr_C"/>
</dbReference>
<organism evidence="3 4">
    <name type="scientific">Nocardioides zeae</name>
    <dbReference type="NCBI Taxonomy" id="1457234"/>
    <lineage>
        <taxon>Bacteria</taxon>
        <taxon>Bacillati</taxon>
        <taxon>Actinomycetota</taxon>
        <taxon>Actinomycetes</taxon>
        <taxon>Propionibacteriales</taxon>
        <taxon>Nocardioidaceae</taxon>
        <taxon>Nocardioides</taxon>
    </lineage>
</organism>
<evidence type="ECO:0000313" key="4">
    <source>
        <dbReference type="Proteomes" id="UP001239215"/>
    </source>
</evidence>
<evidence type="ECO:0000313" key="3">
    <source>
        <dbReference type="EMBL" id="MDQ1105842.1"/>
    </source>
</evidence>
<feature type="domain" description="LytR/CpsA/Psr regulator C-terminal" evidence="2">
    <location>
        <begin position="65"/>
        <end position="151"/>
    </location>
</feature>
<keyword evidence="1" id="KW-0472">Membrane</keyword>
<accession>A0AAJ1U805</accession>
<dbReference type="AlphaFoldDB" id="A0AAJ1U805"/>
<feature type="transmembrane region" description="Helical" evidence="1">
    <location>
        <begin position="12"/>
        <end position="30"/>
    </location>
</feature>
<gene>
    <name evidence="3" type="ORF">QE405_003126</name>
</gene>
<keyword evidence="1" id="KW-0812">Transmembrane</keyword>
<dbReference type="Proteomes" id="UP001239215">
    <property type="component" value="Unassembled WGS sequence"/>
</dbReference>
<proteinExistence type="predicted"/>
<evidence type="ECO:0000256" key="1">
    <source>
        <dbReference type="SAM" id="Phobius"/>
    </source>
</evidence>
<reference evidence="3" key="1">
    <citation type="submission" date="2023-07" db="EMBL/GenBank/DDBJ databases">
        <title>Functional and genomic diversity of the sorghum phyllosphere microbiome.</title>
        <authorList>
            <person name="Shade A."/>
        </authorList>
    </citation>
    <scope>NUCLEOTIDE SEQUENCE</scope>
    <source>
        <strain evidence="3">SORGH_AS_1067</strain>
    </source>
</reference>
<evidence type="ECO:0000259" key="2">
    <source>
        <dbReference type="Pfam" id="PF13399"/>
    </source>
</evidence>
<dbReference type="EMBL" id="JAUTAN010000001">
    <property type="protein sequence ID" value="MDQ1105842.1"/>
    <property type="molecule type" value="Genomic_DNA"/>
</dbReference>
<name>A0AAJ1U805_9ACTN</name>
<dbReference type="Gene3D" id="3.30.70.2390">
    <property type="match status" value="1"/>
</dbReference>
<sequence>MSDAIDTRVRTAITMTVLVVLLLGAIVWGWTRLTAPVPAPELGSASSGVCTPRDYEAGATLTAADVVVNVYNASGRSGLAQQTMTALTSRGFSAGNTGNAPEGTEVARVEIRANNIESTAVGILRANLGDPVVVTLDEDVDAVTLYVGPGWDDLKGEEGSRTVPVAESICGPNDVPLP</sequence>
<protein>
    <recommendedName>
        <fullName evidence="2">LytR/CpsA/Psr regulator C-terminal domain-containing protein</fullName>
    </recommendedName>
</protein>
<keyword evidence="1" id="KW-1133">Transmembrane helix</keyword>
<dbReference type="Pfam" id="PF13399">
    <property type="entry name" value="LytR_C"/>
    <property type="match status" value="1"/>
</dbReference>